<sequence>MDQPTNPCMPLKPVSTYRKKKAIENVCSLQKPRYYLKRNQFFTRQYVDCDKVASLIESSFSTKRKLSANQLEPSQPESKKTKTSSTTAEDSVELNGDQAIQLRLFKIMNDIKSTSDEYDEEGRFIGPQFLEQEYFLSLQENRKNPFQLCRPWSLLDLLGRMATFKLATWRTKPSGLDASNCARYGWINLASDIIKCYACNAQVESPTEPGQLVDRHEDTCPWRTSFCNEKLYSIPQTTFWNLAEETQNQINLLANHLQDKIPKVEHALDVDQINDLLKKMGRGVDSQALVVLQLFGWFPVIKSHAKLPGPTLRCWMCHRQLGCWNFASFSSENDKPLLCAASQHRRYCPYVKPDEDGKLWPSKWLEKLASCHSIEGKISCNPPWSSFPADSAEHKPFDWESKKQIVSRVQDILGSALKQNKDQESKRGFVSRSARFNTLSSAPYVTSSMLTTSIKSRFAALKHDLDEVTKLCATEDAQ</sequence>
<name>A0ACC2REB6_9FUNG</name>
<reference evidence="1" key="1">
    <citation type="submission" date="2022-04" db="EMBL/GenBank/DDBJ databases">
        <title>Genome of the entomopathogenic fungus Entomophthora muscae.</title>
        <authorList>
            <person name="Elya C."/>
            <person name="Lovett B.R."/>
            <person name="Lee E."/>
            <person name="Macias A.M."/>
            <person name="Hajek A.E."/>
            <person name="De Bivort B.L."/>
            <person name="Kasson M.T."/>
            <person name="De Fine Licht H.H."/>
            <person name="Stajich J.E."/>
        </authorList>
    </citation>
    <scope>NUCLEOTIDE SEQUENCE</scope>
    <source>
        <strain evidence="1">Berkeley</strain>
    </source>
</reference>
<dbReference type="Proteomes" id="UP001165960">
    <property type="component" value="Unassembled WGS sequence"/>
</dbReference>
<accession>A0ACC2REB6</accession>
<evidence type="ECO:0000313" key="1">
    <source>
        <dbReference type="EMBL" id="KAJ9048436.1"/>
    </source>
</evidence>
<comment type="caution">
    <text evidence="1">The sequence shown here is derived from an EMBL/GenBank/DDBJ whole genome shotgun (WGS) entry which is preliminary data.</text>
</comment>
<proteinExistence type="predicted"/>
<keyword evidence="2" id="KW-1185">Reference proteome</keyword>
<protein>
    <submittedName>
        <fullName evidence="1">Uncharacterized protein</fullName>
    </submittedName>
</protein>
<organism evidence="1 2">
    <name type="scientific">Entomophthora muscae</name>
    <dbReference type="NCBI Taxonomy" id="34485"/>
    <lineage>
        <taxon>Eukaryota</taxon>
        <taxon>Fungi</taxon>
        <taxon>Fungi incertae sedis</taxon>
        <taxon>Zoopagomycota</taxon>
        <taxon>Entomophthoromycotina</taxon>
        <taxon>Entomophthoromycetes</taxon>
        <taxon>Entomophthorales</taxon>
        <taxon>Entomophthoraceae</taxon>
        <taxon>Entomophthora</taxon>
    </lineage>
</organism>
<gene>
    <name evidence="1" type="ORF">DSO57_1035089</name>
</gene>
<dbReference type="EMBL" id="QTSX02007403">
    <property type="protein sequence ID" value="KAJ9048436.1"/>
    <property type="molecule type" value="Genomic_DNA"/>
</dbReference>
<evidence type="ECO:0000313" key="2">
    <source>
        <dbReference type="Proteomes" id="UP001165960"/>
    </source>
</evidence>